<protein>
    <submittedName>
        <fullName evidence="1">Uncharacterized protein</fullName>
    </submittedName>
</protein>
<reference evidence="1 2" key="1">
    <citation type="submission" date="2024-02" db="EMBL/GenBank/DDBJ databases">
        <title>A draft genome for the cacao thread blight pathogen Marasmius crinis-equi.</title>
        <authorList>
            <person name="Cohen S.P."/>
            <person name="Baruah I.K."/>
            <person name="Amoako-Attah I."/>
            <person name="Bukari Y."/>
            <person name="Meinhardt L.W."/>
            <person name="Bailey B.A."/>
        </authorList>
    </citation>
    <scope>NUCLEOTIDE SEQUENCE [LARGE SCALE GENOMIC DNA]</scope>
    <source>
        <strain evidence="1 2">GH-76</strain>
    </source>
</reference>
<name>A0ABR3ERL8_9AGAR</name>
<comment type="caution">
    <text evidence="1">The sequence shown here is derived from an EMBL/GenBank/DDBJ whole genome shotgun (WGS) entry which is preliminary data.</text>
</comment>
<keyword evidence="2" id="KW-1185">Reference proteome</keyword>
<dbReference type="Proteomes" id="UP001465976">
    <property type="component" value="Unassembled WGS sequence"/>
</dbReference>
<accession>A0ABR3ERL8</accession>
<sequence length="92" mass="10547">MRDYQIMRQFDPTTDAFARHCGTYDFVFDPVETPLTTDPSRFEELNVAEPVVVEHETREDLEDIFAYFLALFGDAPVEDDTPEPAELSRASV</sequence>
<evidence type="ECO:0000313" key="1">
    <source>
        <dbReference type="EMBL" id="KAL0565549.1"/>
    </source>
</evidence>
<evidence type="ECO:0000313" key="2">
    <source>
        <dbReference type="Proteomes" id="UP001465976"/>
    </source>
</evidence>
<gene>
    <name evidence="1" type="ORF">V5O48_016472</name>
</gene>
<dbReference type="EMBL" id="JBAHYK010002216">
    <property type="protein sequence ID" value="KAL0565549.1"/>
    <property type="molecule type" value="Genomic_DNA"/>
</dbReference>
<proteinExistence type="predicted"/>
<organism evidence="1 2">
    <name type="scientific">Marasmius crinis-equi</name>
    <dbReference type="NCBI Taxonomy" id="585013"/>
    <lineage>
        <taxon>Eukaryota</taxon>
        <taxon>Fungi</taxon>
        <taxon>Dikarya</taxon>
        <taxon>Basidiomycota</taxon>
        <taxon>Agaricomycotina</taxon>
        <taxon>Agaricomycetes</taxon>
        <taxon>Agaricomycetidae</taxon>
        <taxon>Agaricales</taxon>
        <taxon>Marasmiineae</taxon>
        <taxon>Marasmiaceae</taxon>
        <taxon>Marasmius</taxon>
    </lineage>
</organism>